<dbReference type="AlphaFoldDB" id="A0AA37SM66"/>
<reference evidence="1" key="2">
    <citation type="submission" date="2023-01" db="EMBL/GenBank/DDBJ databases">
        <title>Draft genome sequence of Portibacter lacus strain NBRC 108769.</title>
        <authorList>
            <person name="Sun Q."/>
            <person name="Mori K."/>
        </authorList>
    </citation>
    <scope>NUCLEOTIDE SEQUENCE</scope>
    <source>
        <strain evidence="1">NBRC 108769</strain>
    </source>
</reference>
<protein>
    <submittedName>
        <fullName evidence="1">Uncharacterized protein</fullName>
    </submittedName>
</protein>
<keyword evidence="2" id="KW-1185">Reference proteome</keyword>
<organism evidence="1 2">
    <name type="scientific">Portibacter lacus</name>
    <dbReference type="NCBI Taxonomy" id="1099794"/>
    <lineage>
        <taxon>Bacteria</taxon>
        <taxon>Pseudomonadati</taxon>
        <taxon>Bacteroidota</taxon>
        <taxon>Saprospiria</taxon>
        <taxon>Saprospirales</taxon>
        <taxon>Haliscomenobacteraceae</taxon>
        <taxon>Portibacter</taxon>
    </lineage>
</organism>
<sequence>MKINVKIIDVNENWASITYNKSSAKSRIKTERLAKDYEKGILNVLNSELLEPYLNLN</sequence>
<accession>A0AA37SM66</accession>
<dbReference type="EMBL" id="BSOH01000002">
    <property type="protein sequence ID" value="GLR15937.1"/>
    <property type="molecule type" value="Genomic_DNA"/>
</dbReference>
<evidence type="ECO:0000313" key="1">
    <source>
        <dbReference type="EMBL" id="GLR15937.1"/>
    </source>
</evidence>
<evidence type="ECO:0000313" key="2">
    <source>
        <dbReference type="Proteomes" id="UP001156666"/>
    </source>
</evidence>
<comment type="caution">
    <text evidence="1">The sequence shown here is derived from an EMBL/GenBank/DDBJ whole genome shotgun (WGS) entry which is preliminary data.</text>
</comment>
<dbReference type="Proteomes" id="UP001156666">
    <property type="component" value="Unassembled WGS sequence"/>
</dbReference>
<proteinExistence type="predicted"/>
<reference evidence="1" key="1">
    <citation type="journal article" date="2014" name="Int. J. Syst. Evol. Microbiol.">
        <title>Complete genome sequence of Corynebacterium casei LMG S-19264T (=DSM 44701T), isolated from a smear-ripened cheese.</title>
        <authorList>
            <consortium name="US DOE Joint Genome Institute (JGI-PGF)"/>
            <person name="Walter F."/>
            <person name="Albersmeier A."/>
            <person name="Kalinowski J."/>
            <person name="Ruckert C."/>
        </authorList>
    </citation>
    <scope>NUCLEOTIDE SEQUENCE</scope>
    <source>
        <strain evidence="1">NBRC 108769</strain>
    </source>
</reference>
<dbReference type="RefSeq" id="WP_235295499.1">
    <property type="nucleotide sequence ID" value="NZ_BSOH01000002.1"/>
</dbReference>
<gene>
    <name evidence="1" type="ORF">GCM10007940_05520</name>
</gene>
<name>A0AA37SM66_9BACT</name>